<dbReference type="Proteomes" id="UP001516023">
    <property type="component" value="Unassembled WGS sequence"/>
</dbReference>
<name>A0ABD3P3P2_9STRA</name>
<dbReference type="EMBL" id="JABMIG020000291">
    <property type="protein sequence ID" value="KAL3782257.1"/>
    <property type="molecule type" value="Genomic_DNA"/>
</dbReference>
<feature type="region of interest" description="Disordered" evidence="1">
    <location>
        <begin position="1"/>
        <end position="46"/>
    </location>
</feature>
<sequence length="261" mass="28959">MGQAASKAGATLSKVAPRITQHTRATAEAPLKPGEYNPTRGHGPDAPDLGTMQEMPPDLIKFLQSSGPLHRTFDKERTSPKVYESLILDEKAREEQAKKANERVRRRMPILGGETAGDDGAVDDGSMTMRTTNFSTTDRASAFEGFGLNSRALFDLALKLSGANRKDDLWKNRVRDEFNLLVSKEINPTNASGRSEQQLADDLALLENTMRYISIPVLMRDVDGDIVGTWSHKVEDLKFSGMRVSREKSLHFVLLDEVKET</sequence>
<accession>A0ABD3P3P2</accession>
<dbReference type="AlphaFoldDB" id="A0ABD3P3P2"/>
<evidence type="ECO:0000313" key="2">
    <source>
        <dbReference type="EMBL" id="KAL3782257.1"/>
    </source>
</evidence>
<proteinExistence type="predicted"/>
<protein>
    <submittedName>
        <fullName evidence="2">Uncharacterized protein</fullName>
    </submittedName>
</protein>
<reference evidence="2 3" key="1">
    <citation type="journal article" date="2020" name="G3 (Bethesda)">
        <title>Improved Reference Genome for Cyclotella cryptica CCMP332, a Model for Cell Wall Morphogenesis, Salinity Adaptation, and Lipid Production in Diatoms (Bacillariophyta).</title>
        <authorList>
            <person name="Roberts W.R."/>
            <person name="Downey K.M."/>
            <person name="Ruck E.C."/>
            <person name="Traller J.C."/>
            <person name="Alverson A.J."/>
        </authorList>
    </citation>
    <scope>NUCLEOTIDE SEQUENCE [LARGE SCALE GENOMIC DNA]</scope>
    <source>
        <strain evidence="2 3">CCMP332</strain>
    </source>
</reference>
<keyword evidence="3" id="KW-1185">Reference proteome</keyword>
<gene>
    <name evidence="2" type="ORF">HJC23_013224</name>
</gene>
<evidence type="ECO:0000256" key="1">
    <source>
        <dbReference type="SAM" id="MobiDB-lite"/>
    </source>
</evidence>
<evidence type="ECO:0000313" key="3">
    <source>
        <dbReference type="Proteomes" id="UP001516023"/>
    </source>
</evidence>
<organism evidence="2 3">
    <name type="scientific">Cyclotella cryptica</name>
    <dbReference type="NCBI Taxonomy" id="29204"/>
    <lineage>
        <taxon>Eukaryota</taxon>
        <taxon>Sar</taxon>
        <taxon>Stramenopiles</taxon>
        <taxon>Ochrophyta</taxon>
        <taxon>Bacillariophyta</taxon>
        <taxon>Coscinodiscophyceae</taxon>
        <taxon>Thalassiosirophycidae</taxon>
        <taxon>Stephanodiscales</taxon>
        <taxon>Stephanodiscaceae</taxon>
        <taxon>Cyclotella</taxon>
    </lineage>
</organism>
<comment type="caution">
    <text evidence="2">The sequence shown here is derived from an EMBL/GenBank/DDBJ whole genome shotgun (WGS) entry which is preliminary data.</text>
</comment>